<proteinExistence type="predicted"/>
<evidence type="ECO:0000313" key="1">
    <source>
        <dbReference type="EMBL" id="CAB3250732.1"/>
    </source>
</evidence>
<name>A0A8S1AWX3_ARCPL</name>
<dbReference type="OrthoDB" id="187568at2759"/>
<comment type="caution">
    <text evidence="1">The sequence shown here is derived from an EMBL/GenBank/DDBJ whole genome shotgun (WGS) entry which is preliminary data.</text>
</comment>
<dbReference type="AlphaFoldDB" id="A0A8S1AWX3"/>
<organism evidence="1 2">
    <name type="scientific">Arctia plantaginis</name>
    <name type="common">Wood tiger moth</name>
    <name type="synonym">Phalaena plantaginis</name>
    <dbReference type="NCBI Taxonomy" id="874455"/>
    <lineage>
        <taxon>Eukaryota</taxon>
        <taxon>Metazoa</taxon>
        <taxon>Ecdysozoa</taxon>
        <taxon>Arthropoda</taxon>
        <taxon>Hexapoda</taxon>
        <taxon>Insecta</taxon>
        <taxon>Pterygota</taxon>
        <taxon>Neoptera</taxon>
        <taxon>Endopterygota</taxon>
        <taxon>Lepidoptera</taxon>
        <taxon>Glossata</taxon>
        <taxon>Ditrysia</taxon>
        <taxon>Noctuoidea</taxon>
        <taxon>Erebidae</taxon>
        <taxon>Arctiinae</taxon>
        <taxon>Arctia</taxon>
    </lineage>
</organism>
<dbReference type="Proteomes" id="UP000494256">
    <property type="component" value="Unassembled WGS sequence"/>
</dbReference>
<protein>
    <submittedName>
        <fullName evidence="1">Uncharacterized protein</fullName>
    </submittedName>
</protein>
<accession>A0A8S1AWX3</accession>
<sequence>MNVAPRCQIRLVKSTRSKISLSTRICSVLHSVTRDSLVACRCTLVRPVVLCTTTPEVHNMLQDTANNQADLVLVHNRICKATPAASCQLPLSARSVTLHRHNVLIHHLNK</sequence>
<reference evidence="1 2" key="1">
    <citation type="submission" date="2020-04" db="EMBL/GenBank/DDBJ databases">
        <authorList>
            <person name="Wallbank WR R."/>
            <person name="Pardo Diaz C."/>
            <person name="Kozak K."/>
            <person name="Martin S."/>
            <person name="Jiggins C."/>
            <person name="Moest M."/>
            <person name="Warren A I."/>
            <person name="Byers J.R.P. K."/>
            <person name="Montejo-Kovacevich G."/>
            <person name="Yen C E."/>
        </authorList>
    </citation>
    <scope>NUCLEOTIDE SEQUENCE [LARGE SCALE GENOMIC DNA]</scope>
</reference>
<dbReference type="EMBL" id="CADEBD010000348">
    <property type="protein sequence ID" value="CAB3250732.1"/>
    <property type="molecule type" value="Genomic_DNA"/>
</dbReference>
<gene>
    <name evidence="1" type="ORF">APLA_LOCUS13260</name>
</gene>
<evidence type="ECO:0000313" key="2">
    <source>
        <dbReference type="Proteomes" id="UP000494256"/>
    </source>
</evidence>